<feature type="active site" evidence="5">
    <location>
        <position position="170"/>
    </location>
</feature>
<gene>
    <name evidence="6" type="ORF">SAMN05421644_10131</name>
</gene>
<dbReference type="Pfam" id="PF01263">
    <property type="entry name" value="Aldose_epim"/>
    <property type="match status" value="1"/>
</dbReference>
<dbReference type="PANTHER" id="PTHR11122">
    <property type="entry name" value="APOSPORY-ASSOCIATED PROTEIN C-RELATED"/>
    <property type="match status" value="1"/>
</dbReference>
<evidence type="ECO:0000256" key="2">
    <source>
        <dbReference type="ARBA" id="ARBA00005866"/>
    </source>
</evidence>
<evidence type="ECO:0000256" key="4">
    <source>
        <dbReference type="PIRNR" id="PIRNR016020"/>
    </source>
</evidence>
<dbReference type="InterPro" id="IPR011013">
    <property type="entry name" value="Gal_mutarotase_sf_dom"/>
</dbReference>
<evidence type="ECO:0000256" key="1">
    <source>
        <dbReference type="ARBA" id="ARBA00001096"/>
    </source>
</evidence>
<evidence type="ECO:0000313" key="7">
    <source>
        <dbReference type="Proteomes" id="UP000198672"/>
    </source>
</evidence>
<keyword evidence="3 4" id="KW-0413">Isomerase</keyword>
<dbReference type="PANTHER" id="PTHR11122:SF13">
    <property type="entry name" value="GLUCOSE-6-PHOSPHATE 1-EPIMERASE"/>
    <property type="match status" value="1"/>
</dbReference>
<dbReference type="GO" id="GO:0005975">
    <property type="term" value="P:carbohydrate metabolic process"/>
    <property type="evidence" value="ECO:0007669"/>
    <property type="project" value="InterPro"/>
</dbReference>
<dbReference type="EMBL" id="FNOW01000001">
    <property type="protein sequence ID" value="SDX30536.1"/>
    <property type="molecule type" value="Genomic_DNA"/>
</dbReference>
<dbReference type="InterPro" id="IPR014718">
    <property type="entry name" value="GH-type_carb-bd"/>
</dbReference>
<dbReference type="InterPro" id="IPR008183">
    <property type="entry name" value="Aldose_1/G6P_1-epimerase"/>
</dbReference>
<evidence type="ECO:0000256" key="3">
    <source>
        <dbReference type="ARBA" id="ARBA00023235"/>
    </source>
</evidence>
<dbReference type="InterPro" id="IPR025532">
    <property type="entry name" value="G6P_1-epimerase"/>
</dbReference>
<dbReference type="SUPFAM" id="SSF74650">
    <property type="entry name" value="Galactose mutarotase-like"/>
    <property type="match status" value="1"/>
</dbReference>
<dbReference type="GO" id="GO:0047938">
    <property type="term" value="F:glucose-6-phosphate 1-epimerase activity"/>
    <property type="evidence" value="ECO:0007669"/>
    <property type="project" value="UniProtKB-UniRule"/>
</dbReference>
<dbReference type="AlphaFoldDB" id="A0A1H3ALH9"/>
<comment type="similarity">
    <text evidence="2 4">Belongs to the glucose-6-phosphate 1-epimerase family.</text>
</comment>
<dbReference type="Gene3D" id="2.70.98.10">
    <property type="match status" value="1"/>
</dbReference>
<protein>
    <recommendedName>
        <fullName evidence="4">Putative glucose-6-phosphate 1-epimerase</fullName>
        <ecNumber evidence="4">5.1.3.15</ecNumber>
    </recommendedName>
</protein>
<dbReference type="EC" id="5.1.3.15" evidence="4"/>
<proteinExistence type="inferred from homology"/>
<evidence type="ECO:0000256" key="5">
    <source>
        <dbReference type="PIRSR" id="PIRSR016020-1"/>
    </source>
</evidence>
<evidence type="ECO:0000313" key="6">
    <source>
        <dbReference type="EMBL" id="SDX30536.1"/>
    </source>
</evidence>
<dbReference type="CDD" id="cd09020">
    <property type="entry name" value="D-hex-6-P-epi_like"/>
    <property type="match status" value="1"/>
</dbReference>
<reference evidence="7" key="1">
    <citation type="submission" date="2016-10" db="EMBL/GenBank/DDBJ databases">
        <authorList>
            <person name="Varghese N."/>
            <person name="Submissions S."/>
        </authorList>
    </citation>
    <scope>NUCLEOTIDE SEQUENCE [LARGE SCALE GENOMIC DNA]</scope>
    <source>
        <strain evidence="7">DSM 173</strain>
    </source>
</reference>
<dbReference type="RefSeq" id="WP_091331343.1">
    <property type="nucleotide sequence ID" value="NZ_FNOW01000001.1"/>
</dbReference>
<comment type="catalytic activity">
    <reaction evidence="1">
        <text>alpha-D-glucose 6-phosphate = beta-D-glucose 6-phosphate</text>
        <dbReference type="Rhea" id="RHEA:16249"/>
        <dbReference type="ChEBI" id="CHEBI:58225"/>
        <dbReference type="ChEBI" id="CHEBI:58247"/>
        <dbReference type="EC" id="5.1.3.15"/>
    </reaction>
</comment>
<dbReference type="GO" id="GO:0030246">
    <property type="term" value="F:carbohydrate binding"/>
    <property type="evidence" value="ECO:0007669"/>
    <property type="project" value="UniProtKB-UniRule"/>
</dbReference>
<dbReference type="OrthoDB" id="9790727at2"/>
<keyword evidence="7" id="KW-1185">Reference proteome</keyword>
<dbReference type="STRING" id="61595.SAMN05421644_10131"/>
<name>A0A1H3ALH9_ALLWA</name>
<organism evidence="6 7">
    <name type="scientific">Allochromatium warmingii</name>
    <name type="common">Chromatium warmingii</name>
    <dbReference type="NCBI Taxonomy" id="61595"/>
    <lineage>
        <taxon>Bacteria</taxon>
        <taxon>Pseudomonadati</taxon>
        <taxon>Pseudomonadota</taxon>
        <taxon>Gammaproteobacteria</taxon>
        <taxon>Chromatiales</taxon>
        <taxon>Chromatiaceae</taxon>
        <taxon>Allochromatium</taxon>
    </lineage>
</organism>
<dbReference type="Proteomes" id="UP000198672">
    <property type="component" value="Unassembled WGS sequence"/>
</dbReference>
<feature type="active site" evidence="5">
    <location>
        <position position="276"/>
    </location>
</feature>
<sequence length="306" mass="33613">MDLDALNAAFARPDVLRFVEGRGGLIWIEIDNGLARATLTTHGAQVLSYRPAGARDDLLFVSECATYGPEQEIKGGVPICWPWFGRDPAIPERQIHGFARLREWSVLACETRPDGATWVRFGLADDAATHALWPHYFNLWVEVTVGATLTVTLTTRNAGDEPFAITQGLHAYFKIGDPAQLQVHGLDGCRYLDKATDAPADAVGVQSGALVVAAEVNRIYEGVPPRLVIDDAALNRRIQLDSQHSRTCVVWNPWRAGAQALPDLDVEDYRRFVCVETVNAASEVIWIAPQQAAQIGAEYRIVALES</sequence>
<dbReference type="PIRSF" id="PIRSF016020">
    <property type="entry name" value="PHexose_mutarotase"/>
    <property type="match status" value="1"/>
</dbReference>
<accession>A0A1H3ALH9</accession>